<organism evidence="1 2">
    <name type="scientific">Hypoxylon rubiginosum</name>
    <dbReference type="NCBI Taxonomy" id="110542"/>
    <lineage>
        <taxon>Eukaryota</taxon>
        <taxon>Fungi</taxon>
        <taxon>Dikarya</taxon>
        <taxon>Ascomycota</taxon>
        <taxon>Pezizomycotina</taxon>
        <taxon>Sordariomycetes</taxon>
        <taxon>Xylariomycetidae</taxon>
        <taxon>Xylariales</taxon>
        <taxon>Hypoxylaceae</taxon>
        <taxon>Hypoxylon</taxon>
    </lineage>
</organism>
<accession>A0ACC0D3V9</accession>
<sequence>MDPISLLVRDPKGSGGGKGFKTGGSYGGGGGGSGGHLPLWAELVIIFSVLWIVLYVSLFIFFLRRAQKDNSRTNSVGHAAWRAFKWATLLGVAIWAVQKIVDRVKASREGKKRVGGTFYRKVEEEERGVKDGSGSAERVWPHGPPAPPPSYSPLGGS</sequence>
<gene>
    <name evidence="1" type="ORF">F4821DRAFT_236470</name>
</gene>
<evidence type="ECO:0000313" key="1">
    <source>
        <dbReference type="EMBL" id="KAI6087433.1"/>
    </source>
</evidence>
<comment type="caution">
    <text evidence="1">The sequence shown here is derived from an EMBL/GenBank/DDBJ whole genome shotgun (WGS) entry which is preliminary data.</text>
</comment>
<dbReference type="Proteomes" id="UP001497680">
    <property type="component" value="Unassembled WGS sequence"/>
</dbReference>
<proteinExistence type="predicted"/>
<keyword evidence="2" id="KW-1185">Reference proteome</keyword>
<name>A0ACC0D3V9_9PEZI</name>
<dbReference type="EMBL" id="MU394308">
    <property type="protein sequence ID" value="KAI6087433.1"/>
    <property type="molecule type" value="Genomic_DNA"/>
</dbReference>
<protein>
    <submittedName>
        <fullName evidence="1">Uncharacterized protein</fullName>
    </submittedName>
</protein>
<evidence type="ECO:0000313" key="2">
    <source>
        <dbReference type="Proteomes" id="UP001497680"/>
    </source>
</evidence>
<reference evidence="1 2" key="1">
    <citation type="journal article" date="2022" name="New Phytol.">
        <title>Ecological generalism drives hyperdiversity of secondary metabolite gene clusters in xylarialean endophytes.</title>
        <authorList>
            <person name="Franco M.E.E."/>
            <person name="Wisecaver J.H."/>
            <person name="Arnold A.E."/>
            <person name="Ju Y.M."/>
            <person name="Slot J.C."/>
            <person name="Ahrendt S."/>
            <person name="Moore L.P."/>
            <person name="Eastman K.E."/>
            <person name="Scott K."/>
            <person name="Konkel Z."/>
            <person name="Mondo S.J."/>
            <person name="Kuo A."/>
            <person name="Hayes R.D."/>
            <person name="Haridas S."/>
            <person name="Andreopoulos B."/>
            <person name="Riley R."/>
            <person name="LaButti K."/>
            <person name="Pangilinan J."/>
            <person name="Lipzen A."/>
            <person name="Amirebrahimi M."/>
            <person name="Yan J."/>
            <person name="Adam C."/>
            <person name="Keymanesh K."/>
            <person name="Ng V."/>
            <person name="Louie K."/>
            <person name="Northen T."/>
            <person name="Drula E."/>
            <person name="Henrissat B."/>
            <person name="Hsieh H.M."/>
            <person name="Youens-Clark K."/>
            <person name="Lutzoni F."/>
            <person name="Miadlikowska J."/>
            <person name="Eastwood D.C."/>
            <person name="Hamelin R.C."/>
            <person name="Grigoriev I.V."/>
            <person name="U'Ren J.M."/>
        </authorList>
    </citation>
    <scope>NUCLEOTIDE SEQUENCE [LARGE SCALE GENOMIC DNA]</scope>
    <source>
        <strain evidence="1 2">ER1909</strain>
    </source>
</reference>